<dbReference type="Pfam" id="PF00582">
    <property type="entry name" value="Usp"/>
    <property type="match status" value="1"/>
</dbReference>
<reference evidence="3 4" key="1">
    <citation type="submission" date="2019-04" db="EMBL/GenBank/DDBJ databases">
        <title>Isachenkonia alkalipeptolytica gen. nov. sp. nov. a new anaerobic, alkiliphilic organothrophic bacterium capable to reduce synthesized ferrihydrite isolated from a soda lake.</title>
        <authorList>
            <person name="Toshchakov S.V."/>
            <person name="Zavarzina D.G."/>
            <person name="Zhilina T.N."/>
            <person name="Kostrikina N.A."/>
            <person name="Kublanov I.V."/>
        </authorList>
    </citation>
    <scope>NUCLEOTIDE SEQUENCE [LARGE SCALE GENOMIC DNA]</scope>
    <source>
        <strain evidence="3 4">Z-1701</strain>
    </source>
</reference>
<dbReference type="SUPFAM" id="SSF52402">
    <property type="entry name" value="Adenine nucleotide alpha hydrolases-like"/>
    <property type="match status" value="1"/>
</dbReference>
<organism evidence="3 4">
    <name type="scientific">Isachenkonia alkalipeptolytica</name>
    <dbReference type="NCBI Taxonomy" id="2565777"/>
    <lineage>
        <taxon>Bacteria</taxon>
        <taxon>Bacillati</taxon>
        <taxon>Bacillota</taxon>
        <taxon>Clostridia</taxon>
        <taxon>Eubacteriales</taxon>
        <taxon>Clostridiaceae</taxon>
        <taxon>Isachenkonia</taxon>
    </lineage>
</organism>
<evidence type="ECO:0000313" key="3">
    <source>
        <dbReference type="EMBL" id="NBG88603.1"/>
    </source>
</evidence>
<dbReference type="PRINTS" id="PR01438">
    <property type="entry name" value="UNVRSLSTRESS"/>
</dbReference>
<feature type="domain" description="UspA" evidence="2">
    <location>
        <begin position="2"/>
        <end position="151"/>
    </location>
</feature>
<evidence type="ECO:0000259" key="2">
    <source>
        <dbReference type="Pfam" id="PF00582"/>
    </source>
</evidence>
<dbReference type="Gene3D" id="3.40.50.620">
    <property type="entry name" value="HUPs"/>
    <property type="match status" value="1"/>
</dbReference>
<name>A0AA44BE64_9CLOT</name>
<keyword evidence="4" id="KW-1185">Reference proteome</keyword>
<dbReference type="CDD" id="cd00293">
    <property type="entry name" value="USP-like"/>
    <property type="match status" value="1"/>
</dbReference>
<dbReference type="InterPro" id="IPR006016">
    <property type="entry name" value="UspA"/>
</dbReference>
<evidence type="ECO:0000256" key="1">
    <source>
        <dbReference type="ARBA" id="ARBA00008791"/>
    </source>
</evidence>
<proteinExistence type="inferred from homology"/>
<dbReference type="AlphaFoldDB" id="A0AA44BE64"/>
<protein>
    <submittedName>
        <fullName evidence="3">Universal stress protein</fullName>
    </submittedName>
</protein>
<dbReference type="RefSeq" id="WP_160721369.1">
    <property type="nucleotide sequence ID" value="NZ_SUMG01000009.1"/>
</dbReference>
<dbReference type="PANTHER" id="PTHR46268">
    <property type="entry name" value="STRESS RESPONSE PROTEIN NHAX"/>
    <property type="match status" value="1"/>
</dbReference>
<comment type="similarity">
    <text evidence="1">Belongs to the universal stress protein A family.</text>
</comment>
<accession>A0AA44BE64</accession>
<dbReference type="EMBL" id="SUMG01000009">
    <property type="protein sequence ID" value="NBG88603.1"/>
    <property type="molecule type" value="Genomic_DNA"/>
</dbReference>
<dbReference type="InterPro" id="IPR014729">
    <property type="entry name" value="Rossmann-like_a/b/a_fold"/>
</dbReference>
<gene>
    <name evidence="3" type="ORF">ISALK_08815</name>
</gene>
<dbReference type="InterPro" id="IPR006015">
    <property type="entry name" value="Universal_stress_UspA"/>
</dbReference>
<evidence type="ECO:0000313" key="4">
    <source>
        <dbReference type="Proteomes" id="UP000449710"/>
    </source>
</evidence>
<dbReference type="Proteomes" id="UP000449710">
    <property type="component" value="Unassembled WGS sequence"/>
</dbReference>
<sequence length="151" mass="16988">MKLLVCFDGSEQSHKAVKAAKDLALTDEKKEITLLHVYPEKEDSYWKAVEENRPRPSKELSGHERLQIEKFMNIKKMAGEVKEDLEKANIRVNKKIIKGEPVEKITEIAEKEGYDLIIIGNRGLGGLKKFMLGSVSNGVIQEAKGNVLVVK</sequence>
<dbReference type="PANTHER" id="PTHR46268:SF6">
    <property type="entry name" value="UNIVERSAL STRESS PROTEIN UP12"/>
    <property type="match status" value="1"/>
</dbReference>
<comment type="caution">
    <text evidence="3">The sequence shown here is derived from an EMBL/GenBank/DDBJ whole genome shotgun (WGS) entry which is preliminary data.</text>
</comment>